<keyword evidence="4" id="KW-1185">Reference proteome</keyword>
<dbReference type="Proteomes" id="UP000225379">
    <property type="component" value="Unassembled WGS sequence"/>
</dbReference>
<proteinExistence type="predicted"/>
<feature type="region of interest" description="Disordered" evidence="2">
    <location>
        <begin position="444"/>
        <end position="464"/>
    </location>
</feature>
<feature type="compositionally biased region" description="Basic and acidic residues" evidence="2">
    <location>
        <begin position="875"/>
        <end position="895"/>
    </location>
</feature>
<dbReference type="OrthoDB" id="9814088at2"/>
<dbReference type="RefSeq" id="WP_098738592.1">
    <property type="nucleotide sequence ID" value="NZ_PDKW01000042.1"/>
</dbReference>
<evidence type="ECO:0000313" key="4">
    <source>
        <dbReference type="Proteomes" id="UP000225379"/>
    </source>
</evidence>
<feature type="compositionally biased region" description="Basic and acidic residues" evidence="2">
    <location>
        <begin position="49"/>
        <end position="58"/>
    </location>
</feature>
<reference evidence="4" key="1">
    <citation type="submission" date="2017-10" db="EMBL/GenBank/DDBJ databases">
        <authorList>
            <person name="Kravchenko I.K."/>
            <person name="Grouzdev D.S."/>
        </authorList>
    </citation>
    <scope>NUCLEOTIDE SEQUENCE [LARGE SCALE GENOMIC DNA]</scope>
    <source>
        <strain evidence="4">B2</strain>
    </source>
</reference>
<gene>
    <name evidence="3" type="ORF">CRT60_21745</name>
</gene>
<evidence type="ECO:0008006" key="5">
    <source>
        <dbReference type="Google" id="ProtNLM"/>
    </source>
</evidence>
<feature type="region of interest" description="Disordered" evidence="2">
    <location>
        <begin position="953"/>
        <end position="990"/>
    </location>
</feature>
<feature type="region of interest" description="Disordered" evidence="2">
    <location>
        <begin position="1"/>
        <end position="70"/>
    </location>
</feature>
<dbReference type="EMBL" id="PDKW01000042">
    <property type="protein sequence ID" value="PGH55878.1"/>
    <property type="molecule type" value="Genomic_DNA"/>
</dbReference>
<feature type="compositionally biased region" description="Low complexity" evidence="2">
    <location>
        <begin position="1"/>
        <end position="18"/>
    </location>
</feature>
<feature type="region of interest" description="Disordered" evidence="2">
    <location>
        <begin position="852"/>
        <end position="921"/>
    </location>
</feature>
<feature type="region of interest" description="Disordered" evidence="2">
    <location>
        <begin position="1059"/>
        <end position="1084"/>
    </location>
</feature>
<evidence type="ECO:0000313" key="3">
    <source>
        <dbReference type="EMBL" id="PGH55878.1"/>
    </source>
</evidence>
<comment type="caution">
    <text evidence="3">The sequence shown here is derived from an EMBL/GenBank/DDBJ whole genome shotgun (WGS) entry which is preliminary data.</text>
</comment>
<evidence type="ECO:0000256" key="1">
    <source>
        <dbReference type="SAM" id="Coils"/>
    </source>
</evidence>
<keyword evidence="1" id="KW-0175">Coiled coil</keyword>
<evidence type="ECO:0000256" key="2">
    <source>
        <dbReference type="SAM" id="MobiDB-lite"/>
    </source>
</evidence>
<protein>
    <recommendedName>
        <fullName evidence="5">Large polyvalent protein associated domain-containing protein</fullName>
    </recommendedName>
</protein>
<sequence length="2343" mass="255643">MDFDTSGLTPLDTTGLTPAGNDLDVSGLTPLDTSGLMPLDRQPAAKGSRGLDMEKVRAETPPPSSTIPVDGAAEADRAWANTPFTDRVLNPLTAGVLSLKQGVAGLGADMSARSLAVMDRVDRGEAVPEMDDPVGYQQMTPEQRAAARRQAEADIGQSAGSMVQTGRRIADIPQNPAAQRMMGAKTWGDAASAFWSDPLGVIGSVGLQSLPAMAPALVAGTLGGPAAGAVAMGASSAGTEYLSSMIEGLSQEGVNVGSEQALVQAFRNPELMTRVRDRAATRAAIIGGVDGATGGLAGKTLVPARVKSTLAREVLNIPAQTVAQGAAGAGGEAGAQIATEGRITEPGQVLGEMVGEAFGAPAEVAALRSHAAAHPVEVAPPNVTPADVASPIPTDLISHGRSIVDDLLAPKPAPSMEPAPNVADLPQGAVPAEVLLGQVAEPEPVVSPPAEPVRPADPVTAPAAQSVDGLTPFEPAMPLEAPAIDTAPHPVADQAAPVDRLAEPSGSVAQASMADVAVPQLAEGAPPRPPSNETAEINTAAPALDVTGLMPREEAAPRSQPASSAAAEVAEAPDDFPGIASQLPQPGYEQVPATAVNQAPPPILKKDGTAFSTPQSAALAARSRPDLKGQALEPVQVEGGWGLRPVENGAQPTAQPADMTRPPSLFEFLASKGGIQDQAGELRALDLKRQFLPRQGALVRPRGLTLDHARELVEEAGYIRPSDRTEGFGRTEITDLLDAIDREGRGAKVYPLDQQADVAQQDRVRRQMDEEASRRADAEAGVRAVLEEYGVRLPEDLHRQAVEAAMHGLDHEDAAVEALERLAIQREADYIREGGTDVDPFPFEDITDAQQRGLQQEGGVAAAAGGRPESAGVRDNPEGTDRSRGGDGRRGEDRGQAGSGETPVNRATERTDQGEQFIVDGLRPVTDRDRIEAAMAKPMQPKKRQQAADQGLFDVGGRGQSDMFGEPPRRSAAEEVASAKAPSTNPEINRLLSDPAMVGAVRASRAMGEEATRSNTQAAGLQKSAGVSEAEWAAYNRYQLLAKGETPSADLERRVQDYRRRQDEADAARGPEESDRDRRKRFGTTAKAEQQLDRLLDNNRGLYDALHEAVGKMDDGDRFRLAPAFEQTLPNIGTDLAARLQRYGIADHIGLKLVDTIRDRDTNEPMDDAVGRYGRRVIEVALNSNSRTFTFDHEVIHGLRDLDLIRPAEWAALRRAVIQDRARMADVRARYPEFTRWGDRPEATDRLIEEGVADLFAEWQAGRVEAKGFVRTAMERIRDFLRAVGQTLRGLGFRTVDSVFRSIDRGEIGARSGGEAMAGGLAEAHHAQMQPRDEQGRFVPGAPGDRFSIERDDPAPQAAEARRGLMAKLAGAQPLDRVARIPFDLFGGINGRNEWQPGLYINKQAARILTEATFADGGKLGWMNGILHRARAGLIDRYGLDAAYVERDRQRQLDERRIMAKVPELMKTLVDQDVKPEEMATLQAVLTGEEVADARWKGIAAPIRQAIDQMGAEAVELGLLSPEAFERNRGKYLHRVYAKHEADQGSLTAWVDRKLTGRRRQIVGDQFKGRGMFMEVSHGTLMRNTDEAQTARERSGRLRALEKRRDELLRRRELALARTEERHDEMEATLGRRMDTSEDAKALKRPGGATVVLKPNRYQKGQAREQGVALTRLNMKGQRARALVDRINGQLADVNGRIVDTETRLFSADDLKASKGQKFRVLDKLAETEEGKPPRVLHRAYLPEGQAIPTEMEGYQDRGVWEVRGEKGGKPVLWRDFDKGERQSMGEIVDARYTVAKTYMLMAHDFSTGRFFRDIAASPEWSRDGKDEPPSATWKEAGEYSRFWADPAIQWVKVPDTKIPKSDTKRYGALSGRFVRAEIWRDMAELESMQKPGFWDAVLRQWKANKTFRSPVVHMNNIMSNVMFMDMADVRATDLVRGTRSLLKRDAAYREALDHGAFGSDLLAQEIREEVLKPILEEIERAAQGGQGEAQARFGVVGKLAHRLWSGAKAADGAMQRAYQMEDEFFRMALYLRRREQGQSPEQAALDARDTFLNYDIRAPWVNAARRSVLPFISYTYRAAPMIARTLATRPWKMAKYFTMMYALNALAYSLAPGDEDEERRSLRENEQGWAWTGVPRMMRLPTHDQHGNPVFLDMRRWIPAGDVFDTGQGQSVIPVPSWMQPGGPLAIGAELLLNRSAFTGQDIINKNTDTTGERAGKAAGYVYRSWMPSAAWVPGSWYWQSIGNAMDGARDWSGRPYSVPQAVANSVGIKIKPQDVQDGFAAWGREFDKTERELEALAHRAGRDRERGLLSEVGYQRQMEGLMEKMGELNKRRKETFTRSSR</sequence>
<feature type="compositionally biased region" description="Basic and acidic residues" evidence="2">
    <location>
        <begin position="1059"/>
        <end position="1077"/>
    </location>
</feature>
<organism evidence="3 4">
    <name type="scientific">Azospirillum palustre</name>
    <dbReference type="NCBI Taxonomy" id="2044885"/>
    <lineage>
        <taxon>Bacteria</taxon>
        <taxon>Pseudomonadati</taxon>
        <taxon>Pseudomonadota</taxon>
        <taxon>Alphaproteobacteria</taxon>
        <taxon>Rhodospirillales</taxon>
        <taxon>Azospirillaceae</taxon>
        <taxon>Azospirillum</taxon>
    </lineage>
</organism>
<feature type="coiled-coil region" evidence="1">
    <location>
        <begin position="1591"/>
        <end position="1629"/>
    </location>
</feature>
<name>A0A2B8BEA6_9PROT</name>
<accession>A0A2B8BEA6</accession>